<dbReference type="KEGG" id="ssck:SPSK_10130"/>
<evidence type="ECO:0000313" key="2">
    <source>
        <dbReference type="Proteomes" id="UP000033710"/>
    </source>
</evidence>
<sequence length="94" mass="10334">MAQNASPLYIKPKYRQHGVFSPVVIVLMVQATFVTHHYESGCGQAGMFNGEALPRSYQWSPHWASPTYNAVERLEWMTSDCVIGGDCGAVSPTA</sequence>
<dbReference type="Proteomes" id="UP000033710">
    <property type="component" value="Unassembled WGS sequence"/>
</dbReference>
<reference evidence="1 2" key="2">
    <citation type="journal article" date="2015" name="Eukaryot. Cell">
        <title>Asexual propagation of a virulent clone complex in a human and feline outbreak of sporotrichosis.</title>
        <authorList>
            <person name="Teixeira Mde M."/>
            <person name="Rodrigues A.M."/>
            <person name="Tsui C.K."/>
            <person name="de Almeida L.G."/>
            <person name="Van Diepeningen A.D."/>
            <person name="van den Ende B.G."/>
            <person name="Fernandes G.F."/>
            <person name="Kano R."/>
            <person name="Hamelin R.C."/>
            <person name="Lopes-Bezerra L.M."/>
            <person name="Vasconcelos A.T."/>
            <person name="de Hoog S."/>
            <person name="de Camargo Z.P."/>
            <person name="Felipe M.S."/>
        </authorList>
    </citation>
    <scope>NUCLEOTIDE SEQUENCE [LARGE SCALE GENOMIC DNA]</scope>
    <source>
        <strain evidence="1 2">1099-18</strain>
    </source>
</reference>
<dbReference type="RefSeq" id="XP_016587329.1">
    <property type="nucleotide sequence ID" value="XM_016736684.1"/>
</dbReference>
<reference evidence="1 2" key="1">
    <citation type="journal article" date="2014" name="BMC Genomics">
        <title>Comparative genomics of the major fungal agents of human and animal Sporotrichosis: Sporothrix schenckii and Sporothrix brasiliensis.</title>
        <authorList>
            <person name="Teixeira M.M."/>
            <person name="de Almeida L.G."/>
            <person name="Kubitschek-Barreira P."/>
            <person name="Alves F.L."/>
            <person name="Kioshima E.S."/>
            <person name="Abadio A.K."/>
            <person name="Fernandes L."/>
            <person name="Derengowski L.S."/>
            <person name="Ferreira K.S."/>
            <person name="Souza R.C."/>
            <person name="Ruiz J.C."/>
            <person name="de Andrade N.C."/>
            <person name="Paes H.C."/>
            <person name="Nicola A.M."/>
            <person name="Albuquerque P."/>
            <person name="Gerber A.L."/>
            <person name="Martins V.P."/>
            <person name="Peconick L.D."/>
            <person name="Neto A.V."/>
            <person name="Chaucanez C.B."/>
            <person name="Silva P.A."/>
            <person name="Cunha O.L."/>
            <person name="de Oliveira F.F."/>
            <person name="dos Santos T.C."/>
            <person name="Barros A.L."/>
            <person name="Soares M.A."/>
            <person name="de Oliveira L.M."/>
            <person name="Marini M.M."/>
            <person name="Villalobos-Duno H."/>
            <person name="Cunha M.M."/>
            <person name="de Hoog S."/>
            <person name="da Silveira J.F."/>
            <person name="Henrissat B."/>
            <person name="Nino-Vega G.A."/>
            <person name="Cisalpino P.S."/>
            <person name="Mora-Montes H.M."/>
            <person name="Almeida S.R."/>
            <person name="Stajich J.E."/>
            <person name="Lopes-Bezerra L.M."/>
            <person name="Vasconcelos A.T."/>
            <person name="Felipe M.S."/>
        </authorList>
    </citation>
    <scope>NUCLEOTIDE SEQUENCE [LARGE SCALE GENOMIC DNA]</scope>
    <source>
        <strain evidence="1 2">1099-18</strain>
    </source>
</reference>
<protein>
    <submittedName>
        <fullName evidence="1">Uncharacterized protein</fullName>
    </submittedName>
</protein>
<name>A0A0F2M4L9_SPOSC</name>
<dbReference type="GeneID" id="27671961"/>
<evidence type="ECO:0000313" key="1">
    <source>
        <dbReference type="EMBL" id="KJR84653.1"/>
    </source>
</evidence>
<dbReference type="AlphaFoldDB" id="A0A0F2M4L9"/>
<accession>A0A0F2M4L9</accession>
<dbReference type="VEuPathDB" id="FungiDB:SPSK_10130"/>
<dbReference type="EMBL" id="AXCR01000007">
    <property type="protein sequence ID" value="KJR84653.1"/>
    <property type="molecule type" value="Genomic_DNA"/>
</dbReference>
<comment type="caution">
    <text evidence="1">The sequence shown here is derived from an EMBL/GenBank/DDBJ whole genome shotgun (WGS) entry which is preliminary data.</text>
</comment>
<proteinExistence type="predicted"/>
<gene>
    <name evidence="1" type="ORF">SPSK_10130</name>
</gene>
<organism evidence="1 2">
    <name type="scientific">Sporothrix schenckii 1099-18</name>
    <dbReference type="NCBI Taxonomy" id="1397361"/>
    <lineage>
        <taxon>Eukaryota</taxon>
        <taxon>Fungi</taxon>
        <taxon>Dikarya</taxon>
        <taxon>Ascomycota</taxon>
        <taxon>Pezizomycotina</taxon>
        <taxon>Sordariomycetes</taxon>
        <taxon>Sordariomycetidae</taxon>
        <taxon>Ophiostomatales</taxon>
        <taxon>Ophiostomataceae</taxon>
        <taxon>Sporothrix</taxon>
    </lineage>
</organism>